<protein>
    <submittedName>
        <fullName evidence="2">Uncharacterized protein</fullName>
    </submittedName>
</protein>
<sequence>MSRQQVLAAWLGFVKAGASHVGLVTNRRCLASHMLHHSIPNSLLRVAKTRSGEWLHGRGRPAGLKDSMKKTSSSAWKPR</sequence>
<organism evidence="2 3">
    <name type="scientific">Puccinia graminis f. sp. tritici</name>
    <dbReference type="NCBI Taxonomy" id="56615"/>
    <lineage>
        <taxon>Eukaryota</taxon>
        <taxon>Fungi</taxon>
        <taxon>Dikarya</taxon>
        <taxon>Basidiomycota</taxon>
        <taxon>Pucciniomycotina</taxon>
        <taxon>Pucciniomycetes</taxon>
        <taxon>Pucciniales</taxon>
        <taxon>Pucciniaceae</taxon>
        <taxon>Puccinia</taxon>
    </lineage>
</organism>
<reference evidence="2 3" key="1">
    <citation type="submission" date="2019-05" db="EMBL/GenBank/DDBJ databases">
        <title>Emergence of the Ug99 lineage of the wheat stem rust pathogen through somatic hybridization.</title>
        <authorList>
            <person name="Li F."/>
            <person name="Upadhyaya N.M."/>
            <person name="Sperschneider J."/>
            <person name="Matny O."/>
            <person name="Nguyen-Phuc H."/>
            <person name="Mago R."/>
            <person name="Raley C."/>
            <person name="Miller M.E."/>
            <person name="Silverstein K.A.T."/>
            <person name="Henningsen E."/>
            <person name="Hirsch C.D."/>
            <person name="Visser B."/>
            <person name="Pretorius Z.A."/>
            <person name="Steffenson B.J."/>
            <person name="Schwessinger B."/>
            <person name="Dodds P.N."/>
            <person name="Figueroa M."/>
        </authorList>
    </citation>
    <scope>NUCLEOTIDE SEQUENCE [LARGE SCALE GENOMIC DNA]</scope>
    <source>
        <strain evidence="2">21-0</strain>
    </source>
</reference>
<accession>A0A5B0N4G0</accession>
<dbReference type="AlphaFoldDB" id="A0A5B0N4G0"/>
<feature type="compositionally biased region" description="Polar residues" evidence="1">
    <location>
        <begin position="70"/>
        <end position="79"/>
    </location>
</feature>
<name>A0A5B0N4G0_PUCGR</name>
<evidence type="ECO:0000313" key="3">
    <source>
        <dbReference type="Proteomes" id="UP000324748"/>
    </source>
</evidence>
<dbReference type="Proteomes" id="UP000324748">
    <property type="component" value="Unassembled WGS sequence"/>
</dbReference>
<feature type="region of interest" description="Disordered" evidence="1">
    <location>
        <begin position="54"/>
        <end position="79"/>
    </location>
</feature>
<evidence type="ECO:0000256" key="1">
    <source>
        <dbReference type="SAM" id="MobiDB-lite"/>
    </source>
</evidence>
<proteinExistence type="predicted"/>
<gene>
    <name evidence="2" type="ORF">PGT21_016275</name>
</gene>
<dbReference type="EMBL" id="VSWC01000119">
    <property type="protein sequence ID" value="KAA1082839.1"/>
    <property type="molecule type" value="Genomic_DNA"/>
</dbReference>
<keyword evidence="3" id="KW-1185">Reference proteome</keyword>
<comment type="caution">
    <text evidence="2">The sequence shown here is derived from an EMBL/GenBank/DDBJ whole genome shotgun (WGS) entry which is preliminary data.</text>
</comment>
<evidence type="ECO:0000313" key="2">
    <source>
        <dbReference type="EMBL" id="KAA1082839.1"/>
    </source>
</evidence>